<keyword evidence="6 14" id="KW-0489">Methyltransferase</keyword>
<evidence type="ECO:0000256" key="8">
    <source>
        <dbReference type="ARBA" id="ARBA00022691"/>
    </source>
</evidence>
<evidence type="ECO:0000313" key="15">
    <source>
        <dbReference type="Proteomes" id="UP000239899"/>
    </source>
</evidence>
<feature type="region of interest" description="Disordered" evidence="11">
    <location>
        <begin position="160"/>
        <end position="204"/>
    </location>
</feature>
<dbReference type="InterPro" id="IPR015947">
    <property type="entry name" value="PUA-like_sf"/>
</dbReference>
<dbReference type="Proteomes" id="UP000239899">
    <property type="component" value="Unassembled WGS sequence"/>
</dbReference>
<evidence type="ECO:0000256" key="10">
    <source>
        <dbReference type="ARBA" id="ARBA00047944"/>
    </source>
</evidence>
<dbReference type="PANTHER" id="PTHR30027">
    <property type="entry name" value="RIBOSOMAL RNA SMALL SUBUNIT METHYLTRANSFERASE E"/>
    <property type="match status" value="1"/>
</dbReference>
<comment type="subcellular location">
    <subcellularLocation>
        <location evidence="1">Cytoplasm</location>
    </subcellularLocation>
</comment>
<dbReference type="NCBIfam" id="TIGR00046">
    <property type="entry name" value="RsmE family RNA methyltransferase"/>
    <property type="match status" value="2"/>
</dbReference>
<dbReference type="InterPro" id="IPR046886">
    <property type="entry name" value="RsmE_MTase_dom"/>
</dbReference>
<dbReference type="GO" id="GO:0005737">
    <property type="term" value="C:cytoplasm"/>
    <property type="evidence" value="ECO:0007669"/>
    <property type="project" value="UniProtKB-SubCell"/>
</dbReference>
<gene>
    <name evidence="14" type="ORF">C2E21_2301</name>
</gene>
<sequence>MAAVAAVGARPLAARLAAASRRAATSTAVHAAAADTPAVSSPAQRPPRFYLPASLRDAGAGAVLRLPPEEARHATKTLRLREGDRLELCDGRGWVVQAELAGADKAGAVVHTVAAPEQVALRGWQWEVACACGSLKGGRSDWLVEKAAELGAASLTPLLTQRSPSIGSGGDDERPAAQGGKRAGRRRGGGDDEDGEAAASGREGRWARVATAAMKQCLRPYALVIHPPTSVEQLCQRIQAADAALVGVGPDAPALQAVAAALQAPPGRLGRGILCIGPEGDWTPEELEQLLAAGAQPVALGDLRLRAETAAIALLAYLRMQLP</sequence>
<dbReference type="Pfam" id="PF04452">
    <property type="entry name" value="Methyltrans_RNA"/>
    <property type="match status" value="2"/>
</dbReference>
<dbReference type="SUPFAM" id="SSF88697">
    <property type="entry name" value="PUA domain-like"/>
    <property type="match status" value="1"/>
</dbReference>
<dbReference type="EC" id="2.1.1.193" evidence="3"/>
<dbReference type="STRING" id="3076.A0A2P6TXS0"/>
<keyword evidence="4" id="KW-0963">Cytoplasm</keyword>
<dbReference type="AlphaFoldDB" id="A0A2P6TXS0"/>
<evidence type="ECO:0000256" key="5">
    <source>
        <dbReference type="ARBA" id="ARBA00022552"/>
    </source>
</evidence>
<evidence type="ECO:0000256" key="4">
    <source>
        <dbReference type="ARBA" id="ARBA00022490"/>
    </source>
</evidence>
<comment type="function">
    <text evidence="9">Specifically methylates the N3 position of the uracil ring of uridine 1498 (m3U1498) in 16S rRNA. Acts on the fully assembled 30S ribosomal subunit.</text>
</comment>
<dbReference type="GO" id="GO:0070042">
    <property type="term" value="F:rRNA (uridine-N3-)-methyltransferase activity"/>
    <property type="evidence" value="ECO:0007669"/>
    <property type="project" value="TreeGrafter"/>
</dbReference>
<evidence type="ECO:0000256" key="9">
    <source>
        <dbReference type="ARBA" id="ARBA00025699"/>
    </source>
</evidence>
<dbReference type="InterPro" id="IPR029028">
    <property type="entry name" value="Alpha/beta_knot_MTases"/>
</dbReference>
<dbReference type="InterPro" id="IPR029026">
    <property type="entry name" value="tRNA_m1G_MTases_N"/>
</dbReference>
<evidence type="ECO:0000256" key="11">
    <source>
        <dbReference type="SAM" id="MobiDB-lite"/>
    </source>
</evidence>
<comment type="catalytic activity">
    <reaction evidence="10">
        <text>uridine(1498) in 16S rRNA + S-adenosyl-L-methionine = N(3)-methyluridine(1498) in 16S rRNA + S-adenosyl-L-homocysteine + H(+)</text>
        <dbReference type="Rhea" id="RHEA:42920"/>
        <dbReference type="Rhea" id="RHEA-COMP:10283"/>
        <dbReference type="Rhea" id="RHEA-COMP:10284"/>
        <dbReference type="ChEBI" id="CHEBI:15378"/>
        <dbReference type="ChEBI" id="CHEBI:57856"/>
        <dbReference type="ChEBI" id="CHEBI:59789"/>
        <dbReference type="ChEBI" id="CHEBI:65315"/>
        <dbReference type="ChEBI" id="CHEBI:74502"/>
        <dbReference type="EC" id="2.1.1.193"/>
    </reaction>
</comment>
<evidence type="ECO:0000259" key="12">
    <source>
        <dbReference type="Pfam" id="PF04452"/>
    </source>
</evidence>
<comment type="similarity">
    <text evidence="2">Belongs to the RNA methyltransferase RsmE family.</text>
</comment>
<organism evidence="14 15">
    <name type="scientific">Chlorella sorokiniana</name>
    <name type="common">Freshwater green alga</name>
    <dbReference type="NCBI Taxonomy" id="3076"/>
    <lineage>
        <taxon>Eukaryota</taxon>
        <taxon>Viridiplantae</taxon>
        <taxon>Chlorophyta</taxon>
        <taxon>core chlorophytes</taxon>
        <taxon>Trebouxiophyceae</taxon>
        <taxon>Chlorellales</taxon>
        <taxon>Chlorellaceae</taxon>
        <taxon>Chlorella clade</taxon>
        <taxon>Chlorella</taxon>
    </lineage>
</organism>
<dbReference type="EMBL" id="LHPG02000004">
    <property type="protein sequence ID" value="PRW58851.1"/>
    <property type="molecule type" value="Genomic_DNA"/>
</dbReference>
<keyword evidence="8" id="KW-0949">S-adenosyl-L-methionine</keyword>
<evidence type="ECO:0000256" key="2">
    <source>
        <dbReference type="ARBA" id="ARBA00005528"/>
    </source>
</evidence>
<keyword evidence="5" id="KW-0698">rRNA processing</keyword>
<name>A0A2P6TXS0_CHLSO</name>
<dbReference type="CDD" id="cd18084">
    <property type="entry name" value="RsmE-like"/>
    <property type="match status" value="1"/>
</dbReference>
<dbReference type="SUPFAM" id="SSF75217">
    <property type="entry name" value="alpha/beta knot"/>
    <property type="match status" value="2"/>
</dbReference>
<evidence type="ECO:0000313" key="14">
    <source>
        <dbReference type="EMBL" id="PRW58851.1"/>
    </source>
</evidence>
<evidence type="ECO:0000259" key="13">
    <source>
        <dbReference type="Pfam" id="PF20260"/>
    </source>
</evidence>
<dbReference type="OrthoDB" id="3465at2759"/>
<proteinExistence type="inferred from homology"/>
<reference evidence="14 15" key="1">
    <citation type="journal article" date="2018" name="Plant J.">
        <title>Genome sequences of Chlorella sorokiniana UTEX 1602 and Micractinium conductrix SAG 241.80: implications to maltose excretion by a green alga.</title>
        <authorList>
            <person name="Arriola M.B."/>
            <person name="Velmurugan N."/>
            <person name="Zhang Y."/>
            <person name="Plunkett M.H."/>
            <person name="Hondzo H."/>
            <person name="Barney B.M."/>
        </authorList>
    </citation>
    <scope>NUCLEOTIDE SEQUENCE [LARGE SCALE GENOMIC DNA]</scope>
    <source>
        <strain evidence="15">UTEX 1602</strain>
    </source>
</reference>
<dbReference type="Gene3D" id="3.40.1280.10">
    <property type="match status" value="1"/>
</dbReference>
<dbReference type="GO" id="GO:0070475">
    <property type="term" value="P:rRNA base methylation"/>
    <property type="evidence" value="ECO:0007669"/>
    <property type="project" value="TreeGrafter"/>
</dbReference>
<keyword evidence="7" id="KW-0808">Transferase</keyword>
<dbReference type="InterPro" id="IPR006700">
    <property type="entry name" value="RsmE"/>
</dbReference>
<keyword evidence="15" id="KW-1185">Reference proteome</keyword>
<feature type="domain" description="Ribosomal RNA small subunit methyltransferase E PUA-like" evidence="13">
    <location>
        <begin position="66"/>
        <end position="106"/>
    </location>
</feature>
<evidence type="ECO:0000256" key="6">
    <source>
        <dbReference type="ARBA" id="ARBA00022603"/>
    </source>
</evidence>
<evidence type="ECO:0000256" key="7">
    <source>
        <dbReference type="ARBA" id="ARBA00022679"/>
    </source>
</evidence>
<feature type="domain" description="Ribosomal RNA small subunit methyltransferase E methyltransferase" evidence="12">
    <location>
        <begin position="127"/>
        <end position="164"/>
    </location>
</feature>
<evidence type="ECO:0000256" key="1">
    <source>
        <dbReference type="ARBA" id="ARBA00004496"/>
    </source>
</evidence>
<protein>
    <recommendedName>
        <fullName evidence="3">16S rRNA (uracil(1498)-N(3))-methyltransferase</fullName>
        <ecNumber evidence="3">2.1.1.193</ecNumber>
    </recommendedName>
</protein>
<feature type="domain" description="Ribosomal RNA small subunit methyltransferase E methyltransferase" evidence="12">
    <location>
        <begin position="201"/>
        <end position="318"/>
    </location>
</feature>
<evidence type="ECO:0000256" key="3">
    <source>
        <dbReference type="ARBA" id="ARBA00012328"/>
    </source>
</evidence>
<comment type="caution">
    <text evidence="14">The sequence shown here is derived from an EMBL/GenBank/DDBJ whole genome shotgun (WGS) entry which is preliminary data.</text>
</comment>
<dbReference type="Pfam" id="PF20260">
    <property type="entry name" value="PUA_4"/>
    <property type="match status" value="1"/>
</dbReference>
<dbReference type="InterPro" id="IPR046887">
    <property type="entry name" value="RsmE_PUA-like"/>
</dbReference>
<accession>A0A2P6TXS0</accession>
<dbReference type="PANTHER" id="PTHR30027:SF3">
    <property type="entry name" value="16S RRNA (URACIL(1498)-N(3))-METHYLTRANSFERASE"/>
    <property type="match status" value="1"/>
</dbReference>